<dbReference type="OrthoDB" id="1438492at2"/>
<sequence>MNLNILGYLIYLVLTAWIILRVGHQLYRNGIVFVNHLYPNHETLCLQTNKILLTGYYLVNLGYATLTLSQWETIVNSTQLVETIAFRTAIILSILTVLHYGNLIMLTLYFKKTIL</sequence>
<name>A0A4Q1K806_9FLAO</name>
<reference evidence="3" key="1">
    <citation type="submission" date="2019-01" db="EMBL/GenBank/DDBJ databases">
        <title>Cytophagaceae bacterium strain CAR-16.</title>
        <authorList>
            <person name="Chen W.-M."/>
        </authorList>
    </citation>
    <scope>NUCLEOTIDE SEQUENCE [LARGE SCALE GENOMIC DNA]</scope>
    <source>
        <strain evidence="3">WWJ-16</strain>
    </source>
</reference>
<dbReference type="RefSeq" id="WP_129461942.1">
    <property type="nucleotide sequence ID" value="NZ_SBKN01000006.1"/>
</dbReference>
<feature type="transmembrane region" description="Helical" evidence="1">
    <location>
        <begin position="84"/>
        <end position="110"/>
    </location>
</feature>
<proteinExistence type="predicted"/>
<dbReference type="Proteomes" id="UP000289857">
    <property type="component" value="Unassembled WGS sequence"/>
</dbReference>
<protein>
    <submittedName>
        <fullName evidence="2">Uncharacterized protein</fullName>
    </submittedName>
</protein>
<feature type="transmembrane region" description="Helical" evidence="1">
    <location>
        <begin position="44"/>
        <end position="64"/>
    </location>
</feature>
<dbReference type="EMBL" id="SBKN01000006">
    <property type="protein sequence ID" value="RXR21968.1"/>
    <property type="molecule type" value="Genomic_DNA"/>
</dbReference>
<evidence type="ECO:0000313" key="2">
    <source>
        <dbReference type="EMBL" id="RXR21968.1"/>
    </source>
</evidence>
<organism evidence="2 3">
    <name type="scientific">Flavobacterium stagni</name>
    <dbReference type="NCBI Taxonomy" id="2506421"/>
    <lineage>
        <taxon>Bacteria</taxon>
        <taxon>Pseudomonadati</taxon>
        <taxon>Bacteroidota</taxon>
        <taxon>Flavobacteriia</taxon>
        <taxon>Flavobacteriales</taxon>
        <taxon>Flavobacteriaceae</taxon>
        <taxon>Flavobacterium</taxon>
    </lineage>
</organism>
<dbReference type="AlphaFoldDB" id="A0A4Q1K806"/>
<keyword evidence="1" id="KW-0472">Membrane</keyword>
<accession>A0A4Q1K806</accession>
<feature type="transmembrane region" description="Helical" evidence="1">
    <location>
        <begin position="6"/>
        <end position="23"/>
    </location>
</feature>
<keyword evidence="1" id="KW-0812">Transmembrane</keyword>
<evidence type="ECO:0000313" key="3">
    <source>
        <dbReference type="Proteomes" id="UP000289857"/>
    </source>
</evidence>
<gene>
    <name evidence="2" type="ORF">EQG61_10830</name>
</gene>
<comment type="caution">
    <text evidence="2">The sequence shown here is derived from an EMBL/GenBank/DDBJ whole genome shotgun (WGS) entry which is preliminary data.</text>
</comment>
<keyword evidence="3" id="KW-1185">Reference proteome</keyword>
<keyword evidence="1" id="KW-1133">Transmembrane helix</keyword>
<evidence type="ECO:0000256" key="1">
    <source>
        <dbReference type="SAM" id="Phobius"/>
    </source>
</evidence>